<reference evidence="3 4" key="1">
    <citation type="submission" date="2024-04" db="EMBL/GenBank/DDBJ databases">
        <title>Tritrichomonas musculus Genome.</title>
        <authorList>
            <person name="Alves-Ferreira E."/>
            <person name="Grigg M."/>
            <person name="Lorenzi H."/>
            <person name="Galac M."/>
        </authorList>
    </citation>
    <scope>NUCLEOTIDE SEQUENCE [LARGE SCALE GENOMIC DNA]</scope>
    <source>
        <strain evidence="3 4">EAF2021</strain>
    </source>
</reference>
<comment type="caution">
    <text evidence="3">The sequence shown here is derived from an EMBL/GenBank/DDBJ whole genome shotgun (WGS) entry which is preliminary data.</text>
</comment>
<dbReference type="Gene3D" id="2.120.10.80">
    <property type="entry name" value="Kelch-type beta propeller"/>
    <property type="match status" value="2"/>
</dbReference>
<dbReference type="Pfam" id="PF01344">
    <property type="entry name" value="Kelch_1"/>
    <property type="match status" value="2"/>
</dbReference>
<sequence>MTNTSNKYFEWIENEKEIGTPPYERAGHSAVIAQDKMFVYGGHDANNNKLNDLVIFDLKQHMFMGVVAMNRLVNLHKGKLQFRENCADKVPLSDSQELSPPPPPRAYHTAVLKDDFMIVYGGCPAEIEGPLYFLHLDTKTWLKYVNPNSPKEVKIPRSHHSAVMNGDEMIIYGGINGVTPLHTLLTFNTTKFKWNSYNQNNYPKIYKHSSFIRDGFLYLVGGTTDKANHNFTKIELKKYTVVSEGNEFPFTLNLSLLATFYDSSRDWLYIHGGYCVGDGDIECGCSDRLSIIDMKTPSNYVIISSPLVECPSPRCGHTMVLYDGKLIVFGGCDRLPLLNGEWVFCDFSNSINRFKPPPPDVQISQVRDYILSIQKS</sequence>
<evidence type="ECO:0000313" key="3">
    <source>
        <dbReference type="EMBL" id="KAK8884864.1"/>
    </source>
</evidence>
<organism evidence="3 4">
    <name type="scientific">Tritrichomonas musculus</name>
    <dbReference type="NCBI Taxonomy" id="1915356"/>
    <lineage>
        <taxon>Eukaryota</taxon>
        <taxon>Metamonada</taxon>
        <taxon>Parabasalia</taxon>
        <taxon>Tritrichomonadida</taxon>
        <taxon>Tritrichomonadidae</taxon>
        <taxon>Tritrichomonas</taxon>
    </lineage>
</organism>
<evidence type="ECO:0000313" key="4">
    <source>
        <dbReference type="Proteomes" id="UP001470230"/>
    </source>
</evidence>
<dbReference type="Proteomes" id="UP001470230">
    <property type="component" value="Unassembled WGS sequence"/>
</dbReference>
<dbReference type="Pfam" id="PF24681">
    <property type="entry name" value="Kelch_KLHDC2_KLHL20_DRC7"/>
    <property type="match status" value="1"/>
</dbReference>
<keyword evidence="2" id="KW-0677">Repeat</keyword>
<name>A0ABR2K181_9EUKA</name>
<keyword evidence="1" id="KW-0880">Kelch repeat</keyword>
<dbReference type="PANTHER" id="PTHR46093:SF18">
    <property type="entry name" value="FIBRONECTIN TYPE-III DOMAIN-CONTAINING PROTEIN"/>
    <property type="match status" value="1"/>
</dbReference>
<dbReference type="EMBL" id="JAPFFF010000008">
    <property type="protein sequence ID" value="KAK8884864.1"/>
    <property type="molecule type" value="Genomic_DNA"/>
</dbReference>
<dbReference type="PANTHER" id="PTHR46093">
    <property type="entry name" value="ACYL-COA-BINDING DOMAIN-CONTAINING PROTEIN 5"/>
    <property type="match status" value="1"/>
</dbReference>
<evidence type="ECO:0000256" key="2">
    <source>
        <dbReference type="ARBA" id="ARBA00022737"/>
    </source>
</evidence>
<gene>
    <name evidence="3" type="ORF">M9Y10_043985</name>
</gene>
<evidence type="ECO:0000256" key="1">
    <source>
        <dbReference type="ARBA" id="ARBA00022441"/>
    </source>
</evidence>
<dbReference type="InterPro" id="IPR011043">
    <property type="entry name" value="Gal_Oxase/kelch_b-propeller"/>
</dbReference>
<keyword evidence="4" id="KW-1185">Reference proteome</keyword>
<protein>
    <submittedName>
        <fullName evidence="3">Leucine-zipper-like transcriptional regulator 1</fullName>
    </submittedName>
</protein>
<accession>A0ABR2K181</accession>
<dbReference type="InterPro" id="IPR006652">
    <property type="entry name" value="Kelch_1"/>
</dbReference>
<dbReference type="SUPFAM" id="SSF117281">
    <property type="entry name" value="Kelch motif"/>
    <property type="match status" value="1"/>
</dbReference>
<proteinExistence type="predicted"/>
<dbReference type="SUPFAM" id="SSF50965">
    <property type="entry name" value="Galactose oxidase, central domain"/>
    <property type="match status" value="1"/>
</dbReference>
<dbReference type="InterPro" id="IPR015915">
    <property type="entry name" value="Kelch-typ_b-propeller"/>
</dbReference>